<feature type="transmembrane region" description="Helical" evidence="6">
    <location>
        <begin position="63"/>
        <end position="84"/>
    </location>
</feature>
<keyword evidence="4 6" id="KW-0472">Membrane</keyword>
<proteinExistence type="predicted"/>
<comment type="caution">
    <text evidence="8">The sequence shown here is derived from an EMBL/GenBank/DDBJ whole genome shotgun (WGS) entry which is preliminary data.</text>
</comment>
<keyword evidence="9" id="KW-1185">Reference proteome</keyword>
<organism evidence="8 9">
    <name type="scientific">Shewanella indica</name>
    <dbReference type="NCBI Taxonomy" id="768528"/>
    <lineage>
        <taxon>Bacteria</taxon>
        <taxon>Pseudomonadati</taxon>
        <taxon>Pseudomonadota</taxon>
        <taxon>Gammaproteobacteria</taxon>
        <taxon>Alteromonadales</taxon>
        <taxon>Shewanellaceae</taxon>
        <taxon>Shewanella</taxon>
    </lineage>
</organism>
<dbReference type="Gene3D" id="3.10.450.230">
    <property type="entry name" value="VirB8 protein"/>
    <property type="match status" value="1"/>
</dbReference>
<evidence type="ECO:0000256" key="1">
    <source>
        <dbReference type="ARBA" id="ARBA00004167"/>
    </source>
</evidence>
<keyword evidence="2 6" id="KW-0812">Transmembrane</keyword>
<evidence type="ECO:0000313" key="8">
    <source>
        <dbReference type="EMBL" id="MDX6018639.1"/>
    </source>
</evidence>
<evidence type="ECO:0000259" key="7">
    <source>
        <dbReference type="Pfam" id="PF04335"/>
    </source>
</evidence>
<dbReference type="SUPFAM" id="SSF54427">
    <property type="entry name" value="NTF2-like"/>
    <property type="match status" value="1"/>
</dbReference>
<dbReference type="InterPro" id="IPR032710">
    <property type="entry name" value="NTF2-like_dom_sf"/>
</dbReference>
<evidence type="ECO:0000256" key="2">
    <source>
        <dbReference type="ARBA" id="ARBA00022692"/>
    </source>
</evidence>
<reference evidence="8 9" key="1">
    <citation type="submission" date="2023-11" db="EMBL/GenBank/DDBJ databases">
        <title>MicrobeMod: A computational toolkit for identifying prokaryotic methylation and restriction-modification with nanopore sequencing.</title>
        <authorList>
            <person name="Crits-Christoph A."/>
            <person name="Kang S.C."/>
            <person name="Lee H."/>
            <person name="Ostrov N."/>
        </authorList>
    </citation>
    <scope>NUCLEOTIDE SEQUENCE [LARGE SCALE GENOMIC DNA]</scope>
    <source>
        <strain evidence="8 9">ATCC BAA-2732</strain>
    </source>
</reference>
<dbReference type="GeneID" id="88625928"/>
<sequence length="256" mass="28147">MSFSDTMKGIVFKKPADADPRRGEHAIAGGRRQGESENPYLSARRTWNDHVGAQVASRRMWQVVAILTLMIVLAAVGGIIHIGAQSRFIPYVIEVDKLGQAISAGPVTAASPVDQRVIHASVAEFITDARMVSPDVALQRKAIFRIYAKLAANDPATAKTNEWLNGSEDSSPFQRAAKVMVSTEITSVIPQSPDTWQVDWVETTRDRQGVAVGKPVNMRALITVYTTAPTPQTTEEQIRMNPTGIYVRDYSWSKLL</sequence>
<dbReference type="RefSeq" id="WP_319619989.1">
    <property type="nucleotide sequence ID" value="NZ_JAWXXR010000002.1"/>
</dbReference>
<accession>A0ABU4QGZ4</accession>
<evidence type="ECO:0000256" key="5">
    <source>
        <dbReference type="SAM" id="MobiDB-lite"/>
    </source>
</evidence>
<evidence type="ECO:0000256" key="6">
    <source>
        <dbReference type="SAM" id="Phobius"/>
    </source>
</evidence>
<dbReference type="InterPro" id="IPR007430">
    <property type="entry name" value="VirB8"/>
</dbReference>
<dbReference type="EMBL" id="JAWXXR010000002">
    <property type="protein sequence ID" value="MDX6018639.1"/>
    <property type="molecule type" value="Genomic_DNA"/>
</dbReference>
<evidence type="ECO:0000256" key="3">
    <source>
        <dbReference type="ARBA" id="ARBA00022989"/>
    </source>
</evidence>
<evidence type="ECO:0000256" key="4">
    <source>
        <dbReference type="ARBA" id="ARBA00023136"/>
    </source>
</evidence>
<feature type="compositionally biased region" description="Basic and acidic residues" evidence="5">
    <location>
        <begin position="14"/>
        <end position="25"/>
    </location>
</feature>
<dbReference type="Proteomes" id="UP001272773">
    <property type="component" value="Unassembled WGS sequence"/>
</dbReference>
<protein>
    <submittedName>
        <fullName evidence="8">Conjugal transfer protein TrbF</fullName>
    </submittedName>
</protein>
<dbReference type="NCBIfam" id="NF010462">
    <property type="entry name" value="PRK13887.1"/>
    <property type="match status" value="1"/>
</dbReference>
<feature type="domain" description="Bacterial virulence protein VirB8" evidence="7">
    <location>
        <begin position="43"/>
        <end position="254"/>
    </location>
</feature>
<keyword evidence="3 6" id="KW-1133">Transmembrane helix</keyword>
<name>A0ABU4QGZ4_9GAMM</name>
<gene>
    <name evidence="8" type="ORF">SIL79_20430</name>
</gene>
<comment type="subcellular location">
    <subcellularLocation>
        <location evidence="1">Membrane</location>
        <topology evidence="1">Single-pass membrane protein</topology>
    </subcellularLocation>
</comment>
<dbReference type="CDD" id="cd16425">
    <property type="entry name" value="TrbF"/>
    <property type="match status" value="1"/>
</dbReference>
<dbReference type="InterPro" id="IPR035658">
    <property type="entry name" value="TrbF"/>
</dbReference>
<evidence type="ECO:0000313" key="9">
    <source>
        <dbReference type="Proteomes" id="UP001272773"/>
    </source>
</evidence>
<feature type="region of interest" description="Disordered" evidence="5">
    <location>
        <begin position="14"/>
        <end position="38"/>
    </location>
</feature>
<dbReference type="Pfam" id="PF04335">
    <property type="entry name" value="VirB8"/>
    <property type="match status" value="1"/>
</dbReference>